<dbReference type="GO" id="GO:0008682">
    <property type="term" value="F:3-demethoxyubiquinol 3-hydroxylase activity"/>
    <property type="evidence" value="ECO:0007669"/>
    <property type="project" value="UniProtKB-EC"/>
</dbReference>
<evidence type="ECO:0000256" key="8">
    <source>
        <dbReference type="HAMAP-Rule" id="MF_01658"/>
    </source>
</evidence>
<dbReference type="HAMAP" id="MF_01658">
    <property type="entry name" value="COQ7"/>
    <property type="match status" value="1"/>
</dbReference>
<dbReference type="CDD" id="cd01042">
    <property type="entry name" value="DMQH"/>
    <property type="match status" value="1"/>
</dbReference>
<evidence type="ECO:0000256" key="5">
    <source>
        <dbReference type="ARBA" id="ARBA00023004"/>
    </source>
</evidence>
<dbReference type="InterPro" id="IPR009078">
    <property type="entry name" value="Ferritin-like_SF"/>
</dbReference>
<evidence type="ECO:0000256" key="2">
    <source>
        <dbReference type="ARBA" id="ARBA00022688"/>
    </source>
</evidence>
<reference evidence="9 10" key="1">
    <citation type="submission" date="2017-07" db="EMBL/GenBank/DDBJ databases">
        <authorList>
            <person name="Sun Z.S."/>
            <person name="Albrecht U."/>
            <person name="Echele G."/>
            <person name="Lee C.C."/>
        </authorList>
    </citation>
    <scope>NUCLEOTIDE SEQUENCE [LARGE SCALE GENOMIC DNA]</scope>
    <source>
        <strain evidence="9 10">CGMCC 1.12710</strain>
    </source>
</reference>
<feature type="binding site" evidence="8">
    <location>
        <position position="67"/>
    </location>
    <ligand>
        <name>Fe cation</name>
        <dbReference type="ChEBI" id="CHEBI:24875"/>
        <label>2</label>
    </ligand>
</feature>
<dbReference type="UniPathway" id="UPA00232"/>
<dbReference type="GO" id="GO:0005886">
    <property type="term" value="C:plasma membrane"/>
    <property type="evidence" value="ECO:0007669"/>
    <property type="project" value="UniProtKB-SubCell"/>
</dbReference>
<evidence type="ECO:0000256" key="4">
    <source>
        <dbReference type="ARBA" id="ARBA00023002"/>
    </source>
</evidence>
<organism evidence="9 10">
    <name type="scientific">Amphiplicatus metriothermophilus</name>
    <dbReference type="NCBI Taxonomy" id="1519374"/>
    <lineage>
        <taxon>Bacteria</taxon>
        <taxon>Pseudomonadati</taxon>
        <taxon>Pseudomonadota</taxon>
        <taxon>Alphaproteobacteria</taxon>
        <taxon>Parvularculales</taxon>
        <taxon>Parvularculaceae</taxon>
        <taxon>Amphiplicatus</taxon>
    </lineage>
</organism>
<dbReference type="AlphaFoldDB" id="A0A239PK61"/>
<evidence type="ECO:0000256" key="7">
    <source>
        <dbReference type="ARBA" id="ARBA00023136"/>
    </source>
</evidence>
<dbReference type="EMBL" id="FZQA01000001">
    <property type="protein sequence ID" value="SNT67940.1"/>
    <property type="molecule type" value="Genomic_DNA"/>
</dbReference>
<evidence type="ECO:0000313" key="10">
    <source>
        <dbReference type="Proteomes" id="UP000198346"/>
    </source>
</evidence>
<gene>
    <name evidence="8" type="primary">coq7</name>
    <name evidence="9" type="ORF">SAMN06297382_0433</name>
</gene>
<dbReference type="EC" id="1.14.99.60" evidence="8"/>
<keyword evidence="2 8" id="KW-0831">Ubiquinone biosynthesis</keyword>
<feature type="binding site" evidence="8">
    <location>
        <position position="70"/>
    </location>
    <ligand>
        <name>Fe cation</name>
        <dbReference type="ChEBI" id="CHEBI:24875"/>
        <label>1</label>
    </ligand>
</feature>
<feature type="binding site" evidence="8">
    <location>
        <position position="119"/>
    </location>
    <ligand>
        <name>Fe cation</name>
        <dbReference type="ChEBI" id="CHEBI:24875"/>
        <label>2</label>
    </ligand>
</feature>
<keyword evidence="5 8" id="KW-0408">Iron</keyword>
<evidence type="ECO:0000256" key="1">
    <source>
        <dbReference type="ARBA" id="ARBA00004749"/>
    </source>
</evidence>
<keyword evidence="6 8" id="KW-0503">Monooxygenase</keyword>
<sequence length="190" mass="20349">MSIVSAPIDPARERPGPRARRLGEMLRVDHAGEYGAVQIYRGQRAVFDALPHKRETAERLAEMEAGEAEHLAAFDRLLAARAVRPTLLAPVWNAAGFALGAATALMGEKAAMACTAAVEEVIEKHYQAQIEELGEAEPALAETLARFREDELAHKATAEAAGARDAPGFSLMRAAIGAGCRLAIRLAEKI</sequence>
<dbReference type="InterPro" id="IPR011566">
    <property type="entry name" value="Ubq_synth_Coq7"/>
</dbReference>
<comment type="catalytic activity">
    <reaction evidence="8">
        <text>a 5-methoxy-2-methyl-3-(all-trans-polyprenyl)benzene-1,4-diol + AH2 + O2 = a 3-demethylubiquinol + A + H2O</text>
        <dbReference type="Rhea" id="RHEA:50908"/>
        <dbReference type="Rhea" id="RHEA-COMP:10859"/>
        <dbReference type="Rhea" id="RHEA-COMP:10914"/>
        <dbReference type="ChEBI" id="CHEBI:13193"/>
        <dbReference type="ChEBI" id="CHEBI:15377"/>
        <dbReference type="ChEBI" id="CHEBI:15379"/>
        <dbReference type="ChEBI" id="CHEBI:17499"/>
        <dbReference type="ChEBI" id="CHEBI:84167"/>
        <dbReference type="ChEBI" id="CHEBI:84422"/>
        <dbReference type="EC" id="1.14.99.60"/>
    </reaction>
</comment>
<protein>
    <recommendedName>
        <fullName evidence="8">3-demethoxyubiquinol 3-hydroxylase</fullName>
        <shortName evidence="8">DMQ hydroxylase</shortName>
        <ecNumber evidence="8">1.14.99.60</ecNumber>
    </recommendedName>
    <alternativeName>
        <fullName evidence="8">2-nonaprenyl-3-methyl-6-methoxy-1,4-benzoquinol hydroxylase</fullName>
    </alternativeName>
</protein>
<dbReference type="OrthoDB" id="7559360at2"/>
<dbReference type="Pfam" id="PF03232">
    <property type="entry name" value="COQ7"/>
    <property type="match status" value="1"/>
</dbReference>
<dbReference type="Proteomes" id="UP000198346">
    <property type="component" value="Unassembled WGS sequence"/>
</dbReference>
<comment type="similarity">
    <text evidence="8">Belongs to the COQ7 family.</text>
</comment>
<keyword evidence="7 8" id="KW-0472">Membrane</keyword>
<keyword evidence="3 8" id="KW-0479">Metal-binding</keyword>
<name>A0A239PK61_9PROT</name>
<keyword evidence="10" id="KW-1185">Reference proteome</keyword>
<accession>A0A239PK61</accession>
<comment type="subcellular location">
    <subcellularLocation>
        <location evidence="8">Cell membrane</location>
        <topology evidence="8">Peripheral membrane protein</topology>
    </subcellularLocation>
</comment>
<comment type="cofactor">
    <cofactor evidence="8">
        <name>Fe cation</name>
        <dbReference type="ChEBI" id="CHEBI:24875"/>
    </cofactor>
    <text evidence="8">Binds 2 iron ions per subunit.</text>
</comment>
<keyword evidence="8" id="KW-1003">Cell membrane</keyword>
<proteinExistence type="inferred from homology"/>
<evidence type="ECO:0000256" key="6">
    <source>
        <dbReference type="ARBA" id="ARBA00023033"/>
    </source>
</evidence>
<dbReference type="GO" id="GO:0006744">
    <property type="term" value="P:ubiquinone biosynthetic process"/>
    <property type="evidence" value="ECO:0007669"/>
    <property type="project" value="UniProtKB-UniRule"/>
</dbReference>
<comment type="pathway">
    <text evidence="1 8">Cofactor biosynthesis; ubiquinone biosynthesis.</text>
</comment>
<dbReference type="RefSeq" id="WP_089410935.1">
    <property type="nucleotide sequence ID" value="NZ_FZQA01000001.1"/>
</dbReference>
<dbReference type="GO" id="GO:0046872">
    <property type="term" value="F:metal ion binding"/>
    <property type="evidence" value="ECO:0007669"/>
    <property type="project" value="UniProtKB-KW"/>
</dbReference>
<comment type="function">
    <text evidence="8">Catalyzes the hydroxylation of 2-nonaprenyl-3-methyl-6-methoxy-1,4-benzoquinol during ubiquinone biosynthesis.</text>
</comment>
<feature type="binding site" evidence="8">
    <location>
        <position position="67"/>
    </location>
    <ligand>
        <name>Fe cation</name>
        <dbReference type="ChEBI" id="CHEBI:24875"/>
        <label>1</label>
    </ligand>
</feature>
<evidence type="ECO:0000256" key="3">
    <source>
        <dbReference type="ARBA" id="ARBA00022723"/>
    </source>
</evidence>
<feature type="binding site" evidence="8">
    <location>
        <position position="151"/>
    </location>
    <ligand>
        <name>Fe cation</name>
        <dbReference type="ChEBI" id="CHEBI:24875"/>
        <label>1</label>
    </ligand>
</feature>
<keyword evidence="4 8" id="KW-0560">Oxidoreductase</keyword>
<keyword evidence="9" id="KW-0830">Ubiquinone</keyword>
<feature type="binding site" evidence="8">
    <location>
        <position position="33"/>
    </location>
    <ligand>
        <name>Fe cation</name>
        <dbReference type="ChEBI" id="CHEBI:24875"/>
        <label>1</label>
    </ligand>
</feature>
<dbReference type="PANTHER" id="PTHR11237">
    <property type="entry name" value="COENZYME Q10 BIOSYNTHESIS PROTEIN 7"/>
    <property type="match status" value="1"/>
</dbReference>
<dbReference type="PANTHER" id="PTHR11237:SF4">
    <property type="entry name" value="5-DEMETHOXYUBIQUINONE HYDROXYLASE, MITOCHONDRIAL"/>
    <property type="match status" value="1"/>
</dbReference>
<dbReference type="SUPFAM" id="SSF47240">
    <property type="entry name" value="Ferritin-like"/>
    <property type="match status" value="1"/>
</dbReference>
<feature type="binding site" evidence="8">
    <location>
        <position position="154"/>
    </location>
    <ligand>
        <name>Fe cation</name>
        <dbReference type="ChEBI" id="CHEBI:24875"/>
        <label>2</label>
    </ligand>
</feature>
<evidence type="ECO:0000313" key="9">
    <source>
        <dbReference type="EMBL" id="SNT67940.1"/>
    </source>
</evidence>
<feature type="binding site" evidence="8">
    <location>
        <position position="151"/>
    </location>
    <ligand>
        <name>Fe cation</name>
        <dbReference type="ChEBI" id="CHEBI:24875"/>
        <label>2</label>
    </ligand>
</feature>